<dbReference type="EMBL" id="HBUE01189749">
    <property type="protein sequence ID" value="CAG6524566.1"/>
    <property type="molecule type" value="Transcribed_RNA"/>
</dbReference>
<dbReference type="AlphaFoldDB" id="A0A8D8E798"/>
<proteinExistence type="predicted"/>
<name>A0A8D8E798_CULPI</name>
<sequence length="116" mass="12734">MPWNVGHLYNRCGSEQTTQLTPDDCTALKLDRVKGAFRCLDGLVSALVPAVIVLSELRTLIRVYKKSVKSLTVSFSLGSLDSLFSLFAFAAVTSSQLRFVTGSSLEERRCSNSRSL</sequence>
<evidence type="ECO:0000313" key="1">
    <source>
        <dbReference type="EMBL" id="CAG6524566.1"/>
    </source>
</evidence>
<protein>
    <submittedName>
        <fullName evidence="1">(northern house mosquito) hypothetical protein</fullName>
    </submittedName>
</protein>
<accession>A0A8D8E798</accession>
<dbReference type="EMBL" id="HBUE01295600">
    <property type="protein sequence ID" value="CAG6576249.1"/>
    <property type="molecule type" value="Transcribed_RNA"/>
</dbReference>
<organism evidence="1">
    <name type="scientific">Culex pipiens</name>
    <name type="common">House mosquito</name>
    <dbReference type="NCBI Taxonomy" id="7175"/>
    <lineage>
        <taxon>Eukaryota</taxon>
        <taxon>Metazoa</taxon>
        <taxon>Ecdysozoa</taxon>
        <taxon>Arthropoda</taxon>
        <taxon>Hexapoda</taxon>
        <taxon>Insecta</taxon>
        <taxon>Pterygota</taxon>
        <taxon>Neoptera</taxon>
        <taxon>Endopterygota</taxon>
        <taxon>Diptera</taxon>
        <taxon>Nematocera</taxon>
        <taxon>Culicoidea</taxon>
        <taxon>Culicidae</taxon>
        <taxon>Culicinae</taxon>
        <taxon>Culicini</taxon>
        <taxon>Culex</taxon>
        <taxon>Culex</taxon>
    </lineage>
</organism>
<reference evidence="1" key="1">
    <citation type="submission" date="2021-05" db="EMBL/GenBank/DDBJ databases">
        <authorList>
            <person name="Alioto T."/>
            <person name="Alioto T."/>
            <person name="Gomez Garrido J."/>
        </authorList>
    </citation>
    <scope>NUCLEOTIDE SEQUENCE</scope>
</reference>